<gene>
    <name evidence="3" type="ORF">DU505_19405</name>
</gene>
<dbReference type="Gene3D" id="1.20.1050.10">
    <property type="match status" value="1"/>
</dbReference>
<dbReference type="PANTHER" id="PTHR44051">
    <property type="entry name" value="GLUTATHIONE S-TRANSFERASE-RELATED"/>
    <property type="match status" value="1"/>
</dbReference>
<evidence type="ECO:0000313" key="4">
    <source>
        <dbReference type="Proteomes" id="UP000252405"/>
    </source>
</evidence>
<accession>A0A368TQ18</accession>
<dbReference type="NCBIfam" id="NF007831">
    <property type="entry name" value="PRK10542.1"/>
    <property type="match status" value="1"/>
</dbReference>
<dbReference type="InterPro" id="IPR004046">
    <property type="entry name" value="GST_C"/>
</dbReference>
<dbReference type="OrthoDB" id="5740960at2"/>
<dbReference type="Pfam" id="PF13409">
    <property type="entry name" value="GST_N_2"/>
    <property type="match status" value="1"/>
</dbReference>
<keyword evidence="3" id="KW-0808">Transferase</keyword>
<proteinExistence type="predicted"/>
<sequence>MKLFYKAGACSLASHIALREVGAEFQLEAVDTQRKMTETGTDYRSINPKGYVPALVIGSDVLTEGAAILQFIADTHPLSNLAPDVGTIPRARLQEHLNYVASELHKAFGPFFRDDTTEKQKEYAAHAVATKFDYIETLLSDDRSYLLGDGFTVADAYLFVVANWANFVGIDLKSWPYLASFVERVAARPAVQAAMVAEGLTEQ</sequence>
<dbReference type="PANTHER" id="PTHR44051:SF8">
    <property type="entry name" value="GLUTATHIONE S-TRANSFERASE GSTA"/>
    <property type="match status" value="1"/>
</dbReference>
<protein>
    <submittedName>
        <fullName evidence="3">Glutathione transferase GstA</fullName>
    </submittedName>
</protein>
<dbReference type="SFLD" id="SFLDG01150">
    <property type="entry name" value="Main.1:_Beta-like"/>
    <property type="match status" value="1"/>
</dbReference>
<evidence type="ECO:0000259" key="2">
    <source>
        <dbReference type="PROSITE" id="PS50405"/>
    </source>
</evidence>
<dbReference type="PROSITE" id="PS50404">
    <property type="entry name" value="GST_NTER"/>
    <property type="match status" value="1"/>
</dbReference>
<dbReference type="EMBL" id="QPII01000020">
    <property type="protein sequence ID" value="RCV86829.1"/>
    <property type="molecule type" value="Genomic_DNA"/>
</dbReference>
<dbReference type="GO" id="GO:0016740">
    <property type="term" value="F:transferase activity"/>
    <property type="evidence" value="ECO:0007669"/>
    <property type="project" value="UniProtKB-KW"/>
</dbReference>
<dbReference type="CDD" id="cd03188">
    <property type="entry name" value="GST_C_Beta"/>
    <property type="match status" value="1"/>
</dbReference>
<feature type="domain" description="GST C-terminal" evidence="2">
    <location>
        <begin position="86"/>
        <end position="203"/>
    </location>
</feature>
<dbReference type="CDD" id="cd03057">
    <property type="entry name" value="GST_N_Beta"/>
    <property type="match status" value="1"/>
</dbReference>
<dbReference type="Proteomes" id="UP000252405">
    <property type="component" value="Unassembled WGS sequence"/>
</dbReference>
<reference evidence="3 4" key="1">
    <citation type="submission" date="2018-07" db="EMBL/GenBank/DDBJ databases">
        <title>Halomonas montanilacus sp. nov., isolated from Lake Pengyan on Tibetan Plateau.</title>
        <authorList>
            <person name="Lu H."/>
            <person name="Xing P."/>
            <person name="Wu Q."/>
        </authorList>
    </citation>
    <scope>NUCLEOTIDE SEQUENCE [LARGE SCALE GENOMIC DNA]</scope>
    <source>
        <strain evidence="3 4">PYC7W</strain>
    </source>
</reference>
<dbReference type="SFLD" id="SFLDG00358">
    <property type="entry name" value="Main_(cytGST)"/>
    <property type="match status" value="1"/>
</dbReference>
<dbReference type="InterPro" id="IPR036249">
    <property type="entry name" value="Thioredoxin-like_sf"/>
</dbReference>
<organism evidence="3 4">
    <name type="scientific">Billgrantia montanilacus</name>
    <dbReference type="NCBI Taxonomy" id="2282305"/>
    <lineage>
        <taxon>Bacteria</taxon>
        <taxon>Pseudomonadati</taxon>
        <taxon>Pseudomonadota</taxon>
        <taxon>Gammaproteobacteria</taxon>
        <taxon>Oceanospirillales</taxon>
        <taxon>Halomonadaceae</taxon>
        <taxon>Billgrantia</taxon>
    </lineage>
</organism>
<dbReference type="SFLD" id="SFLDS00019">
    <property type="entry name" value="Glutathione_Transferase_(cytos"/>
    <property type="match status" value="1"/>
</dbReference>
<feature type="domain" description="GST N-terminal" evidence="1">
    <location>
        <begin position="1"/>
        <end position="80"/>
    </location>
</feature>
<dbReference type="InterPro" id="IPR004045">
    <property type="entry name" value="Glutathione_S-Trfase_N"/>
</dbReference>
<dbReference type="InterPro" id="IPR010987">
    <property type="entry name" value="Glutathione-S-Trfase_C-like"/>
</dbReference>
<comment type="caution">
    <text evidence="3">The sequence shown here is derived from an EMBL/GenBank/DDBJ whole genome shotgun (WGS) entry which is preliminary data.</text>
</comment>
<dbReference type="InterPro" id="IPR036282">
    <property type="entry name" value="Glutathione-S-Trfase_C_sf"/>
</dbReference>
<dbReference type="SUPFAM" id="SSF52833">
    <property type="entry name" value="Thioredoxin-like"/>
    <property type="match status" value="1"/>
</dbReference>
<dbReference type="PROSITE" id="PS50405">
    <property type="entry name" value="GST_CTER"/>
    <property type="match status" value="1"/>
</dbReference>
<evidence type="ECO:0000313" key="3">
    <source>
        <dbReference type="EMBL" id="RCV86829.1"/>
    </source>
</evidence>
<dbReference type="RefSeq" id="WP_114480618.1">
    <property type="nucleotide sequence ID" value="NZ_QPII01000020.1"/>
</dbReference>
<dbReference type="Pfam" id="PF00043">
    <property type="entry name" value="GST_C"/>
    <property type="match status" value="1"/>
</dbReference>
<dbReference type="Gene3D" id="3.40.30.10">
    <property type="entry name" value="Glutaredoxin"/>
    <property type="match status" value="1"/>
</dbReference>
<dbReference type="AlphaFoldDB" id="A0A368TQ18"/>
<dbReference type="InterPro" id="IPR040079">
    <property type="entry name" value="Glutathione_S-Trfase"/>
</dbReference>
<evidence type="ECO:0000259" key="1">
    <source>
        <dbReference type="PROSITE" id="PS50404"/>
    </source>
</evidence>
<dbReference type="SUPFAM" id="SSF47616">
    <property type="entry name" value="GST C-terminal domain-like"/>
    <property type="match status" value="1"/>
</dbReference>
<name>A0A368TQ18_9GAMM</name>
<keyword evidence="4" id="KW-1185">Reference proteome</keyword>